<keyword evidence="3" id="KW-0436">Ligase</keyword>
<accession>A0AAD8DXV3</accession>
<dbReference type="NCBIfam" id="TIGR00414">
    <property type="entry name" value="serS"/>
    <property type="match status" value="1"/>
</dbReference>
<evidence type="ECO:0000256" key="2">
    <source>
        <dbReference type="ARBA" id="ARBA00012840"/>
    </source>
</evidence>
<feature type="binding site" evidence="8">
    <location>
        <position position="284"/>
    </location>
    <ligand>
        <name>L-serine</name>
        <dbReference type="ChEBI" id="CHEBI:33384"/>
    </ligand>
</feature>
<reference evidence="11" key="1">
    <citation type="submission" date="2023-03" db="EMBL/GenBank/DDBJ databases">
        <title>Chromosome-level genomes of two armyworms, Mythimna separata and Mythimna loreyi, provide insights into the biosynthesis and reception of sex pheromones.</title>
        <authorList>
            <person name="Zhao H."/>
        </authorList>
    </citation>
    <scope>NUCLEOTIDE SEQUENCE</scope>
    <source>
        <strain evidence="11">BeijingLab</strain>
        <tissue evidence="11">Pupa</tissue>
    </source>
</reference>
<keyword evidence="6" id="KW-0030">Aminoacyl-tRNA synthetase</keyword>
<feature type="binding site" evidence="8">
    <location>
        <position position="380"/>
    </location>
    <ligand>
        <name>L-serine</name>
        <dbReference type="ChEBI" id="CHEBI:33384"/>
    </ligand>
</feature>
<keyword evidence="5 9" id="KW-0067">ATP-binding</keyword>
<evidence type="ECO:0000256" key="7">
    <source>
        <dbReference type="ARBA" id="ARBA00031113"/>
    </source>
</evidence>
<feature type="binding site" evidence="9">
    <location>
        <begin position="348"/>
        <end position="351"/>
    </location>
    <ligand>
        <name>ATP</name>
        <dbReference type="ChEBI" id="CHEBI:30616"/>
    </ligand>
</feature>
<proteinExistence type="inferred from homology"/>
<dbReference type="FunFam" id="3.30.930.10:FF:000078">
    <property type="entry name" value="Seryl-tRNA synthetase"/>
    <property type="match status" value="1"/>
</dbReference>
<dbReference type="EMBL" id="JARGEI010000005">
    <property type="protein sequence ID" value="KAJ8731485.1"/>
    <property type="molecule type" value="Genomic_DNA"/>
</dbReference>
<evidence type="ECO:0000313" key="12">
    <source>
        <dbReference type="Proteomes" id="UP001231518"/>
    </source>
</evidence>
<protein>
    <recommendedName>
        <fullName evidence="2">serine--tRNA ligase</fullName>
        <ecNumber evidence="2">6.1.1.11</ecNumber>
    </recommendedName>
    <alternativeName>
        <fullName evidence="7">Seryl-tRNA synthetase</fullName>
    </alternativeName>
</protein>
<dbReference type="InterPro" id="IPR002317">
    <property type="entry name" value="Ser-tRNA-ligase_type_1"/>
</dbReference>
<evidence type="ECO:0000256" key="9">
    <source>
        <dbReference type="PIRSR" id="PIRSR001529-2"/>
    </source>
</evidence>
<sequence>MGSLMNLFSKCNKMILFHKLGQHFVTKSALRLCSNVVVPDIDLNYYCNTENSVEIDNNIKIRKGVGDVNRVMNMYEIFKSTPAADASYQTIRDSLYKELSYLPNKTHPSVIKSIDPQVVREINQKRDFQAHIPLEFSEITRRLNLLRTDKLGHTCGHKSYYFLGELAELEEALIKYTINKLLQEKFQLVSVPDILPSQVLESCGMTVNSDRTQIYSLDPVHHGPDLYLSGTAEMSLAGLLMNTLHKEQDLPMKLAAVSRCFRAETSNVIEERGIYRVHQFTKVEMFAVTTPSQSEDMLEYLRVMQEELFTPLGLHMKILDMPPHELGAPAYRKYDIEAWMPGRKNYGEISSCSNCTDYQSRRLHIKYTHDGETSYAHTLNGTACAVPRMLIALLETHQDPKGKIYIPEVLQPYMNGKKYITKNNLVPELKLMKIKR</sequence>
<dbReference type="Proteomes" id="UP001231518">
    <property type="component" value="Chromosome 16"/>
</dbReference>
<dbReference type="GO" id="GO:0004828">
    <property type="term" value="F:serine-tRNA ligase activity"/>
    <property type="evidence" value="ECO:0007669"/>
    <property type="project" value="UniProtKB-EC"/>
</dbReference>
<feature type="binding site" evidence="8">
    <location>
        <position position="262"/>
    </location>
    <ligand>
        <name>L-serine</name>
        <dbReference type="ChEBI" id="CHEBI:33384"/>
    </ligand>
</feature>
<gene>
    <name evidence="11" type="ORF">PYW07_004649</name>
</gene>
<comment type="caution">
    <text evidence="11">The sequence shown here is derived from an EMBL/GenBank/DDBJ whole genome shotgun (WGS) entry which is preliminary data.</text>
</comment>
<dbReference type="InterPro" id="IPR002314">
    <property type="entry name" value="aa-tRNA-synt_IIb"/>
</dbReference>
<organism evidence="11 12">
    <name type="scientific">Mythimna separata</name>
    <name type="common">Oriental armyworm</name>
    <name type="synonym">Pseudaletia separata</name>
    <dbReference type="NCBI Taxonomy" id="271217"/>
    <lineage>
        <taxon>Eukaryota</taxon>
        <taxon>Metazoa</taxon>
        <taxon>Ecdysozoa</taxon>
        <taxon>Arthropoda</taxon>
        <taxon>Hexapoda</taxon>
        <taxon>Insecta</taxon>
        <taxon>Pterygota</taxon>
        <taxon>Neoptera</taxon>
        <taxon>Endopterygota</taxon>
        <taxon>Lepidoptera</taxon>
        <taxon>Glossata</taxon>
        <taxon>Ditrysia</taxon>
        <taxon>Noctuoidea</taxon>
        <taxon>Noctuidae</taxon>
        <taxon>Noctuinae</taxon>
        <taxon>Hadenini</taxon>
        <taxon>Mythimna</taxon>
    </lineage>
</organism>
<evidence type="ECO:0000256" key="5">
    <source>
        <dbReference type="ARBA" id="ARBA00022840"/>
    </source>
</evidence>
<keyword evidence="4" id="KW-0547">Nucleotide-binding</keyword>
<keyword evidence="12" id="KW-1185">Reference proteome</keyword>
<dbReference type="PRINTS" id="PR00981">
    <property type="entry name" value="TRNASYNTHSER"/>
</dbReference>
<dbReference type="GO" id="GO:0006434">
    <property type="term" value="P:seryl-tRNA aminoacylation"/>
    <property type="evidence" value="ECO:0007669"/>
    <property type="project" value="InterPro"/>
</dbReference>
<evidence type="ECO:0000256" key="1">
    <source>
        <dbReference type="ARBA" id="ARBA00010728"/>
    </source>
</evidence>
<evidence type="ECO:0000256" key="8">
    <source>
        <dbReference type="PIRSR" id="PIRSR001529-1"/>
    </source>
</evidence>
<name>A0AAD8DXV3_MYTSE</name>
<feature type="binding site" evidence="8">
    <location>
        <position position="231"/>
    </location>
    <ligand>
        <name>L-serine</name>
        <dbReference type="ChEBI" id="CHEBI:33384"/>
    </ligand>
</feature>
<dbReference type="PIRSF" id="PIRSF001529">
    <property type="entry name" value="Ser-tRNA-synth_IIa"/>
    <property type="match status" value="1"/>
</dbReference>
<evidence type="ECO:0000259" key="10">
    <source>
        <dbReference type="PROSITE" id="PS50862"/>
    </source>
</evidence>
<dbReference type="SUPFAM" id="SSF55681">
    <property type="entry name" value="Class II aaRS and biotin synthetases"/>
    <property type="match status" value="1"/>
</dbReference>
<dbReference type="EC" id="6.1.1.11" evidence="2"/>
<evidence type="ECO:0000256" key="4">
    <source>
        <dbReference type="ARBA" id="ARBA00022741"/>
    </source>
</evidence>
<dbReference type="Pfam" id="PF00587">
    <property type="entry name" value="tRNA-synt_2b"/>
    <property type="match status" value="1"/>
</dbReference>
<evidence type="ECO:0000256" key="3">
    <source>
        <dbReference type="ARBA" id="ARBA00022598"/>
    </source>
</evidence>
<evidence type="ECO:0000256" key="6">
    <source>
        <dbReference type="ARBA" id="ARBA00023146"/>
    </source>
</evidence>
<dbReference type="InterPro" id="IPR006195">
    <property type="entry name" value="aa-tRNA-synth_II"/>
</dbReference>
<feature type="domain" description="Aminoacyl-transfer RNA synthetases class-II family profile" evidence="10">
    <location>
        <begin position="174"/>
        <end position="407"/>
    </location>
</feature>
<dbReference type="PANTHER" id="PTHR11778">
    <property type="entry name" value="SERYL-TRNA SYNTHETASE"/>
    <property type="match status" value="1"/>
</dbReference>
<dbReference type="GO" id="GO:0005524">
    <property type="term" value="F:ATP binding"/>
    <property type="evidence" value="ECO:0007669"/>
    <property type="project" value="UniProtKB-KW"/>
</dbReference>
<comment type="similarity">
    <text evidence="1">Belongs to the class-II aminoacyl-tRNA synthetase family. Type-1 seryl-tRNA synthetase subfamily.</text>
</comment>
<evidence type="ECO:0000313" key="11">
    <source>
        <dbReference type="EMBL" id="KAJ8731485.1"/>
    </source>
</evidence>
<dbReference type="AlphaFoldDB" id="A0AAD8DXV3"/>
<feature type="site" description="Important for serine binding" evidence="8">
    <location>
        <position position="382"/>
    </location>
</feature>
<dbReference type="PROSITE" id="PS50862">
    <property type="entry name" value="AA_TRNA_LIGASE_II"/>
    <property type="match status" value="1"/>
</dbReference>
<feature type="binding site" evidence="9">
    <location>
        <begin position="262"/>
        <end position="264"/>
    </location>
    <ligand>
        <name>ATP</name>
        <dbReference type="ChEBI" id="CHEBI:30616"/>
    </ligand>
</feature>
<dbReference type="Gene3D" id="3.30.930.10">
    <property type="entry name" value="Bira Bifunctional Protein, Domain 2"/>
    <property type="match status" value="1"/>
</dbReference>
<dbReference type="InterPro" id="IPR045864">
    <property type="entry name" value="aa-tRNA-synth_II/BPL/LPL"/>
</dbReference>
<feature type="binding site" evidence="9">
    <location>
        <begin position="277"/>
        <end position="280"/>
    </location>
    <ligand>
        <name>ATP</name>
        <dbReference type="ChEBI" id="CHEBI:30616"/>
    </ligand>
</feature>